<proteinExistence type="predicted"/>
<reference evidence="2" key="1">
    <citation type="journal article" date="2021" name="PeerJ">
        <title>Extensive microbial diversity within the chicken gut microbiome revealed by metagenomics and culture.</title>
        <authorList>
            <person name="Gilroy R."/>
            <person name="Ravi A."/>
            <person name="Getino M."/>
            <person name="Pursley I."/>
            <person name="Horton D.L."/>
            <person name="Alikhan N.F."/>
            <person name="Baker D."/>
            <person name="Gharbi K."/>
            <person name="Hall N."/>
            <person name="Watson M."/>
            <person name="Adriaenssens E.M."/>
            <person name="Foster-Nyarko E."/>
            <person name="Jarju S."/>
            <person name="Secka A."/>
            <person name="Antonio M."/>
            <person name="Oren A."/>
            <person name="Chaudhuri R.R."/>
            <person name="La Ragione R."/>
            <person name="Hildebrand F."/>
            <person name="Pallen M.J."/>
        </authorList>
    </citation>
    <scope>NUCLEOTIDE SEQUENCE</scope>
    <source>
        <strain evidence="2">1345</strain>
    </source>
</reference>
<protein>
    <submittedName>
        <fullName evidence="2">Glycosyltransferase</fullName>
    </submittedName>
</protein>
<evidence type="ECO:0000313" key="2">
    <source>
        <dbReference type="EMBL" id="HIY97325.1"/>
    </source>
</evidence>
<feature type="domain" description="Glycosyltransferase 2-like" evidence="1">
    <location>
        <begin position="19"/>
        <end position="171"/>
    </location>
</feature>
<dbReference type="SUPFAM" id="SSF53448">
    <property type="entry name" value="Nucleotide-diphospho-sugar transferases"/>
    <property type="match status" value="1"/>
</dbReference>
<dbReference type="PANTHER" id="PTHR22916">
    <property type="entry name" value="GLYCOSYLTRANSFERASE"/>
    <property type="match status" value="1"/>
</dbReference>
<dbReference type="CDD" id="cd00761">
    <property type="entry name" value="Glyco_tranf_GTA_type"/>
    <property type="match status" value="1"/>
</dbReference>
<dbReference type="EMBL" id="DXCQ01000059">
    <property type="protein sequence ID" value="HIY97325.1"/>
    <property type="molecule type" value="Genomic_DNA"/>
</dbReference>
<dbReference type="Proteomes" id="UP000886750">
    <property type="component" value="Unassembled WGS sequence"/>
</dbReference>
<dbReference type="InterPro" id="IPR029044">
    <property type="entry name" value="Nucleotide-diphossugar_trans"/>
</dbReference>
<organism evidence="2 3">
    <name type="scientific">Candidatus Borkfalkia excrementigallinarum</name>
    <dbReference type="NCBI Taxonomy" id="2838506"/>
    <lineage>
        <taxon>Bacteria</taxon>
        <taxon>Bacillati</taxon>
        <taxon>Bacillota</taxon>
        <taxon>Clostridia</taxon>
        <taxon>Christensenellales</taxon>
        <taxon>Christensenellaceae</taxon>
        <taxon>Candidatus Borkfalkia</taxon>
    </lineage>
</organism>
<dbReference type="AlphaFoldDB" id="A0A9D1ZWX9"/>
<reference evidence="2" key="2">
    <citation type="submission" date="2021-04" db="EMBL/GenBank/DDBJ databases">
        <authorList>
            <person name="Gilroy R."/>
        </authorList>
    </citation>
    <scope>NUCLEOTIDE SEQUENCE</scope>
    <source>
        <strain evidence="2">1345</strain>
    </source>
</reference>
<name>A0A9D1ZWX9_9FIRM</name>
<dbReference type="GO" id="GO:0016758">
    <property type="term" value="F:hexosyltransferase activity"/>
    <property type="evidence" value="ECO:0007669"/>
    <property type="project" value="UniProtKB-ARBA"/>
</dbReference>
<dbReference type="Pfam" id="PF00535">
    <property type="entry name" value="Glycos_transf_2"/>
    <property type="match status" value="1"/>
</dbReference>
<gene>
    <name evidence="2" type="ORF">H9729_06520</name>
</gene>
<sequence>MQDTNFNNTNNREYVSKVSVIIPVYNAEGYLDECLRSVLSQTLQELDIVCINDGSTDDSEAILYQYAVKDRRIRIVSQKNGGVAAARNRGIDMAAGQYIVFLDPDDYYPAPDVLQNLYTAAEVNGVAVSGGSFSKVSDGVVLTKFDGEEAQYTFHKDGLVRFCDYQFDYGFHRFMYNTAFLRSNHLRFPPYLRYQDPPFLARALAAAKTFYAIRSVTYVYRIGHRCVEWTVRKVCDFLSGVRDNLEFSSKYGYAYLHYLNWQRINSKFYTNIILRTVRYDRGGEIVKRLVALQTSFDKKLLAKQIPSGDWYVCEPLNCMLEGWLKQDRRLHDEGWFINRKVFRLYTWPVRCMGRVLRRWKNRRRTKKH</sequence>
<dbReference type="PANTHER" id="PTHR22916:SF3">
    <property type="entry name" value="UDP-GLCNAC:BETAGAL BETA-1,3-N-ACETYLGLUCOSAMINYLTRANSFERASE-LIKE PROTEIN 1"/>
    <property type="match status" value="1"/>
</dbReference>
<evidence type="ECO:0000313" key="3">
    <source>
        <dbReference type="Proteomes" id="UP000886750"/>
    </source>
</evidence>
<evidence type="ECO:0000259" key="1">
    <source>
        <dbReference type="Pfam" id="PF00535"/>
    </source>
</evidence>
<comment type="caution">
    <text evidence="2">The sequence shown here is derived from an EMBL/GenBank/DDBJ whole genome shotgun (WGS) entry which is preliminary data.</text>
</comment>
<dbReference type="Gene3D" id="3.90.550.10">
    <property type="entry name" value="Spore Coat Polysaccharide Biosynthesis Protein SpsA, Chain A"/>
    <property type="match status" value="1"/>
</dbReference>
<accession>A0A9D1ZWX9</accession>
<dbReference type="InterPro" id="IPR001173">
    <property type="entry name" value="Glyco_trans_2-like"/>
</dbReference>